<evidence type="ECO:0000256" key="2">
    <source>
        <dbReference type="ARBA" id="ARBA00012485"/>
    </source>
</evidence>
<evidence type="ECO:0000256" key="4">
    <source>
        <dbReference type="ARBA" id="ARBA00022786"/>
    </source>
</evidence>
<evidence type="ECO:0000313" key="7">
    <source>
        <dbReference type="EMBL" id="CAF1342386.1"/>
    </source>
</evidence>
<dbReference type="Gene3D" id="3.30.2410.10">
    <property type="entry name" value="Hect, E3 ligase catalytic domain"/>
    <property type="match status" value="1"/>
</dbReference>
<comment type="catalytic activity">
    <reaction evidence="1">
        <text>S-ubiquitinyl-[E2 ubiquitin-conjugating enzyme]-L-cysteine + [acceptor protein]-L-lysine = [E2 ubiquitin-conjugating enzyme]-L-cysteine + N(6)-ubiquitinyl-[acceptor protein]-L-lysine.</text>
        <dbReference type="EC" id="2.3.2.26"/>
    </reaction>
</comment>
<keyword evidence="3" id="KW-0808">Transferase</keyword>
<dbReference type="PANTHER" id="PTHR45700">
    <property type="entry name" value="UBIQUITIN-PROTEIN LIGASE E3C"/>
    <property type="match status" value="1"/>
</dbReference>
<dbReference type="Gene3D" id="3.30.2160.10">
    <property type="entry name" value="Hect, E3 ligase catalytic domain"/>
    <property type="match status" value="1"/>
</dbReference>
<sequence>EFVRLYSDLLLNKSIEKQFDPFFHGFLLVTHDSSLRKLFRPDEIELLVAGSQVLDFNQLASAAAYDGGYTKDSPTIKNFWSILMTFTDEQKRKFLRFTTGSDRAPIGGLARLKLIISRNGPDADRLPTAHTCFNALLLPDYSSIEKLQEKLSIAIDNAAGFGLR</sequence>
<dbReference type="PANTHER" id="PTHR45700:SF8">
    <property type="entry name" value="HECT-TYPE E3 UBIQUITIN TRANSFERASE"/>
    <property type="match status" value="1"/>
</dbReference>
<keyword evidence="4 5" id="KW-0833">Ubl conjugation pathway</keyword>
<dbReference type="AlphaFoldDB" id="A0A815GNI3"/>
<dbReference type="PROSITE" id="PS50237">
    <property type="entry name" value="HECT"/>
    <property type="match status" value="1"/>
</dbReference>
<dbReference type="Gene3D" id="3.90.1750.10">
    <property type="entry name" value="Hect, E3 ligase catalytic domains"/>
    <property type="match status" value="1"/>
</dbReference>
<dbReference type="FunFam" id="3.30.2410.10:FF:000003">
    <property type="entry name" value="probable E3 ubiquitin-protein ligase HERC4 isoform X1"/>
    <property type="match status" value="1"/>
</dbReference>
<evidence type="ECO:0000256" key="3">
    <source>
        <dbReference type="ARBA" id="ARBA00022679"/>
    </source>
</evidence>
<dbReference type="EMBL" id="CAJNOH010003605">
    <property type="protein sequence ID" value="CAF1342386.1"/>
    <property type="molecule type" value="Genomic_DNA"/>
</dbReference>
<evidence type="ECO:0000313" key="9">
    <source>
        <dbReference type="Proteomes" id="UP000663854"/>
    </source>
</evidence>
<proteinExistence type="predicted"/>
<evidence type="ECO:0000256" key="1">
    <source>
        <dbReference type="ARBA" id="ARBA00000885"/>
    </source>
</evidence>
<evidence type="ECO:0000259" key="6">
    <source>
        <dbReference type="PROSITE" id="PS50237"/>
    </source>
</evidence>
<protein>
    <recommendedName>
        <fullName evidence="2">HECT-type E3 ubiquitin transferase</fullName>
        <ecNumber evidence="2">2.3.2.26</ecNumber>
    </recommendedName>
</protein>
<dbReference type="EMBL" id="CAJNOL010004956">
    <property type="protein sequence ID" value="CAF1597519.1"/>
    <property type="molecule type" value="Genomic_DNA"/>
</dbReference>
<dbReference type="EC" id="2.3.2.26" evidence="2"/>
<dbReference type="InterPro" id="IPR035983">
    <property type="entry name" value="Hect_E3_ubiquitin_ligase"/>
</dbReference>
<dbReference type="GO" id="GO:0000209">
    <property type="term" value="P:protein polyubiquitination"/>
    <property type="evidence" value="ECO:0007669"/>
    <property type="project" value="InterPro"/>
</dbReference>
<evidence type="ECO:0000313" key="8">
    <source>
        <dbReference type="EMBL" id="CAF1597519.1"/>
    </source>
</evidence>
<gene>
    <name evidence="8" type="ORF">JXQ802_LOCUS47911</name>
    <name evidence="7" type="ORF">PYM288_LOCUS31962</name>
</gene>
<reference evidence="7" key="1">
    <citation type="submission" date="2021-02" db="EMBL/GenBank/DDBJ databases">
        <authorList>
            <person name="Nowell W R."/>
        </authorList>
    </citation>
    <scope>NUCLEOTIDE SEQUENCE</scope>
</reference>
<dbReference type="SUPFAM" id="SSF56204">
    <property type="entry name" value="Hect, E3 ligase catalytic domain"/>
    <property type="match status" value="1"/>
</dbReference>
<feature type="non-terminal residue" evidence="7">
    <location>
        <position position="164"/>
    </location>
</feature>
<organism evidence="7 9">
    <name type="scientific">Rotaria sordida</name>
    <dbReference type="NCBI Taxonomy" id="392033"/>
    <lineage>
        <taxon>Eukaryota</taxon>
        <taxon>Metazoa</taxon>
        <taxon>Spiralia</taxon>
        <taxon>Gnathifera</taxon>
        <taxon>Rotifera</taxon>
        <taxon>Eurotatoria</taxon>
        <taxon>Bdelloidea</taxon>
        <taxon>Philodinida</taxon>
        <taxon>Philodinidae</taxon>
        <taxon>Rotaria</taxon>
    </lineage>
</organism>
<feature type="active site" description="Glycyl thioester intermediate" evidence="5">
    <location>
        <position position="132"/>
    </location>
</feature>
<keyword evidence="10" id="KW-1185">Reference proteome</keyword>
<comment type="caution">
    <text evidence="7">The sequence shown here is derived from an EMBL/GenBank/DDBJ whole genome shotgun (WGS) entry which is preliminary data.</text>
</comment>
<name>A0A815GNI3_9BILA</name>
<dbReference type="InterPro" id="IPR000569">
    <property type="entry name" value="HECT_dom"/>
</dbReference>
<dbReference type="Proteomes" id="UP000663854">
    <property type="component" value="Unassembled WGS sequence"/>
</dbReference>
<dbReference type="InterPro" id="IPR044611">
    <property type="entry name" value="E3A/B/C-like"/>
</dbReference>
<feature type="domain" description="HECT" evidence="6">
    <location>
        <begin position="1"/>
        <end position="164"/>
    </location>
</feature>
<evidence type="ECO:0000256" key="5">
    <source>
        <dbReference type="PROSITE-ProRule" id="PRU00104"/>
    </source>
</evidence>
<dbReference type="GO" id="GO:0061630">
    <property type="term" value="F:ubiquitin protein ligase activity"/>
    <property type="evidence" value="ECO:0007669"/>
    <property type="project" value="UniProtKB-EC"/>
</dbReference>
<evidence type="ECO:0000313" key="10">
    <source>
        <dbReference type="Proteomes" id="UP000663870"/>
    </source>
</evidence>
<accession>A0A815GNI3</accession>
<dbReference type="SMART" id="SM00119">
    <property type="entry name" value="HECTc"/>
    <property type="match status" value="1"/>
</dbReference>
<dbReference type="Pfam" id="PF00632">
    <property type="entry name" value="HECT"/>
    <property type="match status" value="1"/>
</dbReference>
<dbReference type="Proteomes" id="UP000663870">
    <property type="component" value="Unassembled WGS sequence"/>
</dbReference>